<dbReference type="EMBL" id="CAAALY010055144">
    <property type="protein sequence ID" value="VEL22192.1"/>
    <property type="molecule type" value="Genomic_DNA"/>
</dbReference>
<comment type="caution">
    <text evidence="1">The sequence shown here is derived from an EMBL/GenBank/DDBJ whole genome shotgun (WGS) entry which is preliminary data.</text>
</comment>
<gene>
    <name evidence="1" type="ORF">PXEA_LOCUS15632</name>
</gene>
<proteinExistence type="predicted"/>
<reference evidence="1" key="1">
    <citation type="submission" date="2018-11" db="EMBL/GenBank/DDBJ databases">
        <authorList>
            <consortium name="Pathogen Informatics"/>
        </authorList>
    </citation>
    <scope>NUCLEOTIDE SEQUENCE</scope>
</reference>
<sequence length="98" mass="11012">MRIQSSQIPIPQIGRFTSHLMVSNFPAFLDSLPTSSPERGPLSYSTRRRRELSQSAFLLDVIYTFPLSLAQDLHIHSHRPFQVIPFLFSSASSSSSCS</sequence>
<dbReference type="AlphaFoldDB" id="A0A3S5A7Q9"/>
<accession>A0A3S5A7Q9</accession>
<name>A0A3S5A7Q9_9PLAT</name>
<protein>
    <submittedName>
        <fullName evidence="1">Uncharacterized protein</fullName>
    </submittedName>
</protein>
<keyword evidence="2" id="KW-1185">Reference proteome</keyword>
<evidence type="ECO:0000313" key="1">
    <source>
        <dbReference type="EMBL" id="VEL22192.1"/>
    </source>
</evidence>
<evidence type="ECO:0000313" key="2">
    <source>
        <dbReference type="Proteomes" id="UP000784294"/>
    </source>
</evidence>
<dbReference type="Proteomes" id="UP000784294">
    <property type="component" value="Unassembled WGS sequence"/>
</dbReference>
<organism evidence="1 2">
    <name type="scientific">Protopolystoma xenopodis</name>
    <dbReference type="NCBI Taxonomy" id="117903"/>
    <lineage>
        <taxon>Eukaryota</taxon>
        <taxon>Metazoa</taxon>
        <taxon>Spiralia</taxon>
        <taxon>Lophotrochozoa</taxon>
        <taxon>Platyhelminthes</taxon>
        <taxon>Monogenea</taxon>
        <taxon>Polyopisthocotylea</taxon>
        <taxon>Polystomatidea</taxon>
        <taxon>Polystomatidae</taxon>
        <taxon>Protopolystoma</taxon>
    </lineage>
</organism>